<evidence type="ECO:0000313" key="14">
    <source>
        <dbReference type="EMBL" id="TQN70040.1"/>
    </source>
</evidence>
<dbReference type="PANTHER" id="PTHR23516:SF1">
    <property type="entry name" value="MOLYBDATE-ANION TRANSPORTER"/>
    <property type="match status" value="1"/>
</dbReference>
<name>A0A5Q4BSL5_9PEZI</name>
<feature type="transmembrane region" description="Helical" evidence="13">
    <location>
        <begin position="380"/>
        <end position="401"/>
    </location>
</feature>
<evidence type="ECO:0000256" key="1">
    <source>
        <dbReference type="ARBA" id="ARBA00003019"/>
    </source>
</evidence>
<dbReference type="CDD" id="cd17487">
    <property type="entry name" value="MFS_MFSD5_like"/>
    <property type="match status" value="1"/>
</dbReference>
<dbReference type="Pfam" id="PF05631">
    <property type="entry name" value="MFS_5"/>
    <property type="match status" value="1"/>
</dbReference>
<comment type="subcellular location">
    <subcellularLocation>
        <location evidence="2">Cell membrane</location>
        <topology evidence="2">Multi-pass membrane protein</topology>
    </subcellularLocation>
</comment>
<keyword evidence="15" id="KW-1185">Reference proteome</keyword>
<keyword evidence="6 13" id="KW-0812">Transmembrane</keyword>
<feature type="transmembrane region" description="Helical" evidence="13">
    <location>
        <begin position="230"/>
        <end position="248"/>
    </location>
</feature>
<protein>
    <recommendedName>
        <fullName evidence="3">Molybdate-anion transporter</fullName>
    </recommendedName>
    <alternativeName>
        <fullName evidence="10">Major facilitator superfamily domain-containing protein 5</fullName>
    </alternativeName>
    <alternativeName>
        <fullName evidence="11">Molybdate transporter 2 homolog</fullName>
    </alternativeName>
</protein>
<dbReference type="EMBL" id="PUHP01000437">
    <property type="protein sequence ID" value="TQN70040.1"/>
    <property type="molecule type" value="Genomic_DNA"/>
</dbReference>
<feature type="transmembrane region" description="Helical" evidence="13">
    <location>
        <begin position="158"/>
        <end position="177"/>
    </location>
</feature>
<dbReference type="GO" id="GO:0006811">
    <property type="term" value="P:monoatomic ion transport"/>
    <property type="evidence" value="ECO:0007669"/>
    <property type="project" value="UniProtKB-KW"/>
</dbReference>
<gene>
    <name evidence="14" type="primary">Mfsd5-1</name>
    <name evidence="14" type="ORF">CSHISOI_05426</name>
</gene>
<evidence type="ECO:0000256" key="9">
    <source>
        <dbReference type="ARBA" id="ARBA00023136"/>
    </source>
</evidence>
<keyword evidence="4" id="KW-0813">Transport</keyword>
<dbReference type="AlphaFoldDB" id="A0A5Q4BSL5"/>
<feature type="transmembrane region" description="Helical" evidence="13">
    <location>
        <begin position="283"/>
        <end position="304"/>
    </location>
</feature>
<dbReference type="Proteomes" id="UP000326340">
    <property type="component" value="Unassembled WGS sequence"/>
</dbReference>
<reference evidence="14 15" key="1">
    <citation type="journal article" date="2019" name="Sci. Rep.">
        <title>Colletotrichum shisoi sp. nov., an anthracnose pathogen of Perilla frutescens in Japan: molecular phylogenetic, morphological and genomic evidence.</title>
        <authorList>
            <person name="Gan P."/>
            <person name="Tsushima A."/>
            <person name="Hiroyama R."/>
            <person name="Narusaka M."/>
            <person name="Takano Y."/>
            <person name="Narusaka Y."/>
            <person name="Kawaradani M."/>
            <person name="Damm U."/>
            <person name="Shirasu K."/>
        </authorList>
    </citation>
    <scope>NUCLEOTIDE SEQUENCE [LARGE SCALE GENOMIC DNA]</scope>
    <source>
        <strain evidence="14 15">PG-2018a</strain>
    </source>
</reference>
<feature type="transmembrane region" description="Helical" evidence="13">
    <location>
        <begin position="135"/>
        <end position="152"/>
    </location>
</feature>
<comment type="function">
    <text evidence="1">Mediates high-affinity intracellular uptake of the rare oligo-element molybdenum.</text>
</comment>
<evidence type="ECO:0000256" key="12">
    <source>
        <dbReference type="SAM" id="MobiDB-lite"/>
    </source>
</evidence>
<feature type="compositionally biased region" description="Polar residues" evidence="12">
    <location>
        <begin position="551"/>
        <end position="566"/>
    </location>
</feature>
<feature type="transmembrane region" description="Helical" evidence="13">
    <location>
        <begin position="324"/>
        <end position="344"/>
    </location>
</feature>
<dbReference type="GO" id="GO:0005886">
    <property type="term" value="C:plasma membrane"/>
    <property type="evidence" value="ECO:0007669"/>
    <property type="project" value="UniProtKB-SubCell"/>
</dbReference>
<feature type="non-terminal residue" evidence="14">
    <location>
        <position position="573"/>
    </location>
</feature>
<evidence type="ECO:0000256" key="13">
    <source>
        <dbReference type="SAM" id="Phobius"/>
    </source>
</evidence>
<feature type="transmembrane region" description="Helical" evidence="13">
    <location>
        <begin position="76"/>
        <end position="95"/>
    </location>
</feature>
<feature type="transmembrane region" description="Helical" evidence="13">
    <location>
        <begin position="197"/>
        <end position="218"/>
    </location>
</feature>
<evidence type="ECO:0000256" key="5">
    <source>
        <dbReference type="ARBA" id="ARBA00022475"/>
    </source>
</evidence>
<evidence type="ECO:0000256" key="2">
    <source>
        <dbReference type="ARBA" id="ARBA00004651"/>
    </source>
</evidence>
<dbReference type="InterPro" id="IPR008509">
    <property type="entry name" value="MOT2/MFSD5"/>
</dbReference>
<evidence type="ECO:0000313" key="15">
    <source>
        <dbReference type="Proteomes" id="UP000326340"/>
    </source>
</evidence>
<dbReference type="GO" id="GO:0015098">
    <property type="term" value="F:molybdate ion transmembrane transporter activity"/>
    <property type="evidence" value="ECO:0007669"/>
    <property type="project" value="InterPro"/>
</dbReference>
<evidence type="ECO:0000256" key="7">
    <source>
        <dbReference type="ARBA" id="ARBA00022989"/>
    </source>
</evidence>
<dbReference type="SUPFAM" id="SSF103473">
    <property type="entry name" value="MFS general substrate transporter"/>
    <property type="match status" value="1"/>
</dbReference>
<feature type="region of interest" description="Disordered" evidence="12">
    <location>
        <begin position="480"/>
        <end position="573"/>
    </location>
</feature>
<feature type="transmembrane region" description="Helical" evidence="13">
    <location>
        <begin position="443"/>
        <end position="462"/>
    </location>
</feature>
<feature type="compositionally biased region" description="Low complexity" evidence="12">
    <location>
        <begin position="496"/>
        <end position="512"/>
    </location>
</feature>
<organism evidence="14 15">
    <name type="scientific">Colletotrichum shisoi</name>
    <dbReference type="NCBI Taxonomy" id="2078593"/>
    <lineage>
        <taxon>Eukaryota</taxon>
        <taxon>Fungi</taxon>
        <taxon>Dikarya</taxon>
        <taxon>Ascomycota</taxon>
        <taxon>Pezizomycotina</taxon>
        <taxon>Sordariomycetes</taxon>
        <taxon>Hypocreomycetidae</taxon>
        <taxon>Glomerellales</taxon>
        <taxon>Glomerellaceae</taxon>
        <taxon>Colletotrichum</taxon>
        <taxon>Colletotrichum destructivum species complex</taxon>
    </lineage>
</organism>
<evidence type="ECO:0000256" key="8">
    <source>
        <dbReference type="ARBA" id="ARBA00023065"/>
    </source>
</evidence>
<accession>A0A5Q4BSL5</accession>
<evidence type="ECO:0000256" key="3">
    <source>
        <dbReference type="ARBA" id="ARBA00021242"/>
    </source>
</evidence>
<dbReference type="InterPro" id="IPR036259">
    <property type="entry name" value="MFS_trans_sf"/>
</dbReference>
<keyword evidence="7 13" id="KW-1133">Transmembrane helix</keyword>
<evidence type="ECO:0000256" key="10">
    <source>
        <dbReference type="ARBA" id="ARBA00030646"/>
    </source>
</evidence>
<proteinExistence type="predicted"/>
<feature type="transmembrane region" description="Helical" evidence="13">
    <location>
        <begin position="107"/>
        <end position="128"/>
    </location>
</feature>
<feature type="compositionally biased region" description="Basic and acidic residues" evidence="12">
    <location>
        <begin position="483"/>
        <end position="495"/>
    </location>
</feature>
<feature type="transmembrane region" description="Helical" evidence="13">
    <location>
        <begin position="413"/>
        <end position="431"/>
    </location>
</feature>
<sequence length="573" mass="62746">MSFYQINLAVFAAGNGYMLYRQYKRQEQEVLDELKQEAAGVEEADGNEDIELRHLLAEPAESQAAIRQFRLDFFPVYALAMAADWLQGPHIYAIYKYEKNIPEKIVAALYAAGFVSGAMSASFAGELADRYGRRLACIAYCVTYILTCLTMLTDDLFILFVGRFCGGISTTLLYSVFEAWMITEYNQRGLSRTTLKLGSIFGNMTTVSSIVAILSGVVGDVLVSALGGRVWPFMASVACSTLAMFLISRRWKENYGTKQAGPATSSLADVKTGIRMIVGDRRILSLGLTSTFFEGAMYLFVFFWSAALKSARTRSGSDEELPFGLIFSSFMCAMMAGSAFYSLYSKAHTKETTSNILMIVVLLVSCCLSAAVLIDSEKLLFWALCMVEASIGAYFPSMSFLKSQVVEDGVRARVYSLLRLPLNVFVVVAHSLDEEGDGHRNNVFMTCAALLMVSFFIVKRTFAPDARGADWRAGGLGTGYQDVDGRQGRRQDAKKQQQQQQQHADGQKQLHQMLHHDKGPAVAGSDTGLDDGDNATCDSQKGLTFGDSIMLPQTQTNEATNTIKTTGGNGSGG</sequence>
<keyword evidence="8" id="KW-0406">Ion transport</keyword>
<evidence type="ECO:0000256" key="11">
    <source>
        <dbReference type="ARBA" id="ARBA00032555"/>
    </source>
</evidence>
<evidence type="ECO:0000256" key="6">
    <source>
        <dbReference type="ARBA" id="ARBA00022692"/>
    </source>
</evidence>
<feature type="transmembrane region" description="Helical" evidence="13">
    <location>
        <begin position="356"/>
        <end position="374"/>
    </location>
</feature>
<keyword evidence="5" id="KW-1003">Cell membrane</keyword>
<dbReference type="OrthoDB" id="263957at2759"/>
<keyword evidence="9 13" id="KW-0472">Membrane</keyword>
<dbReference type="Gene3D" id="1.20.1250.20">
    <property type="entry name" value="MFS general substrate transporter like domains"/>
    <property type="match status" value="1"/>
</dbReference>
<dbReference type="PANTHER" id="PTHR23516">
    <property type="entry name" value="SAM (S-ADENOSYL METHIONINE) TRANSPORTER"/>
    <property type="match status" value="1"/>
</dbReference>
<comment type="caution">
    <text evidence="14">The sequence shown here is derived from an EMBL/GenBank/DDBJ whole genome shotgun (WGS) entry which is preliminary data.</text>
</comment>
<evidence type="ECO:0000256" key="4">
    <source>
        <dbReference type="ARBA" id="ARBA00022448"/>
    </source>
</evidence>